<dbReference type="InterPro" id="IPR033764">
    <property type="entry name" value="Sdr_B"/>
</dbReference>
<keyword evidence="7" id="KW-1185">Reference proteome</keyword>
<dbReference type="RefSeq" id="WP_151169950.1">
    <property type="nucleotide sequence ID" value="NZ_WACR01000013.1"/>
</dbReference>
<organism evidence="6 7">
    <name type="scientific">Salibacter halophilus</name>
    <dbReference type="NCBI Taxonomy" id="1803916"/>
    <lineage>
        <taxon>Bacteria</taxon>
        <taxon>Pseudomonadati</taxon>
        <taxon>Bacteroidota</taxon>
        <taxon>Flavobacteriia</taxon>
        <taxon>Flavobacteriales</taxon>
        <taxon>Salibacteraceae</taxon>
        <taxon>Salibacter</taxon>
    </lineage>
</organism>
<comment type="caution">
    <text evidence="6">The sequence shown here is derived from an EMBL/GenBank/DDBJ whole genome shotgun (WGS) entry which is preliminary data.</text>
</comment>
<evidence type="ECO:0000259" key="5">
    <source>
        <dbReference type="PROSITE" id="PS50093"/>
    </source>
</evidence>
<proteinExistence type="predicted"/>
<gene>
    <name evidence="6" type="ORF">F3059_12915</name>
</gene>
<dbReference type="InterPro" id="IPR026444">
    <property type="entry name" value="Secre_tail"/>
</dbReference>
<dbReference type="Gene3D" id="2.60.40.10">
    <property type="entry name" value="Immunoglobulins"/>
    <property type="match status" value="3"/>
</dbReference>
<dbReference type="InterPro" id="IPR022409">
    <property type="entry name" value="PKD/Chitinase_dom"/>
</dbReference>
<dbReference type="PROSITE" id="PS50093">
    <property type="entry name" value="PKD"/>
    <property type="match status" value="2"/>
</dbReference>
<evidence type="ECO:0000256" key="3">
    <source>
        <dbReference type="ARBA" id="ARBA00022729"/>
    </source>
</evidence>
<feature type="signal peptide" evidence="4">
    <location>
        <begin position="1"/>
        <end position="22"/>
    </location>
</feature>
<keyword evidence="2" id="KW-0964">Secreted</keyword>
<dbReference type="InterPro" id="IPR013783">
    <property type="entry name" value="Ig-like_fold"/>
</dbReference>
<dbReference type="InterPro" id="IPR000601">
    <property type="entry name" value="PKD_dom"/>
</dbReference>
<dbReference type="OrthoDB" id="1345084at2"/>
<dbReference type="AlphaFoldDB" id="A0A6N6M4P3"/>
<sequence length="605" mass="66677">MKTLKTLGLLVLMSMLSYVSIAQSPSCSSSGCIVDTLILNTGYDHTTNSQYSYGDYDNYWRLTNVPSSSGLTLPSPSYVISPNSAWHNFPNSQWISAFNDNSYNTNNPVPDDPYSFENCFCICQDTTVYFNFEVVADDYGYVYLDNNLLAAGDSGYHFQYGNRIIVDTAISLTSGTHCLRLDMRNISGVAMGISLEGYMTGGSPLDQNCCNPNGSICGVKYLDQNCDSSYAGDPTLDGFEIILYDSLNNPIDTTITDSLGNYCFLDIPAGNYYVGEINQPGYVQTYPSSGQHNIDVTVGTVTGADFANCDTTTTPSEPDPCEEKLEIKPEIKNCKATFNLLNSPSNPWVLLSAEWTFGDGYSSNEVSPTHYYDAPGAYQVCVEVTYYNTETQECCTVKECLEIEIKEPCPEECQIDGEILVDFDECCEYEFSLNVNSNTEIIGYIWTLGDGTTLTGEEVEHIYTQAGGYQVCVTVIAEGPDGRCCSKRICIELEVPCEGKPQDDSSGKRSLGNDETDVDDQYNFKVYPNPTSDNVNIALNLSEKQQVQIRMFDINGRVVIEKNAGEQGAGSHKFPMSTSNLNTGMYFCYVTLSNGEVLHTKVVIE</sequence>
<feature type="domain" description="PKD" evidence="5">
    <location>
        <begin position="346"/>
        <end position="385"/>
    </location>
</feature>
<dbReference type="SMART" id="SM00089">
    <property type="entry name" value="PKD"/>
    <property type="match status" value="2"/>
</dbReference>
<evidence type="ECO:0000256" key="2">
    <source>
        <dbReference type="ARBA" id="ARBA00022525"/>
    </source>
</evidence>
<evidence type="ECO:0000256" key="4">
    <source>
        <dbReference type="SAM" id="SignalP"/>
    </source>
</evidence>
<evidence type="ECO:0000313" key="6">
    <source>
        <dbReference type="EMBL" id="KAB1061974.1"/>
    </source>
</evidence>
<name>A0A6N6M4P3_9FLAO</name>
<dbReference type="EMBL" id="WACR01000013">
    <property type="protein sequence ID" value="KAB1061974.1"/>
    <property type="molecule type" value="Genomic_DNA"/>
</dbReference>
<dbReference type="SUPFAM" id="SSF117074">
    <property type="entry name" value="Hypothetical protein PA1324"/>
    <property type="match status" value="1"/>
</dbReference>
<keyword evidence="3 4" id="KW-0732">Signal</keyword>
<reference evidence="6 7" key="1">
    <citation type="submission" date="2019-09" db="EMBL/GenBank/DDBJ databases">
        <title>Genomes of Cryomorphaceae.</title>
        <authorList>
            <person name="Bowman J.P."/>
        </authorList>
    </citation>
    <scope>NUCLEOTIDE SEQUENCE [LARGE SCALE GENOMIC DNA]</scope>
    <source>
        <strain evidence="6 7">KCTC 52047</strain>
    </source>
</reference>
<feature type="chain" id="PRO_5027027290" evidence="4">
    <location>
        <begin position="23"/>
        <end position="605"/>
    </location>
</feature>
<dbReference type="PROSITE" id="PS51257">
    <property type="entry name" value="PROKAR_LIPOPROTEIN"/>
    <property type="match status" value="1"/>
</dbReference>
<evidence type="ECO:0000256" key="1">
    <source>
        <dbReference type="ARBA" id="ARBA00004613"/>
    </source>
</evidence>
<dbReference type="GO" id="GO:0005576">
    <property type="term" value="C:extracellular region"/>
    <property type="evidence" value="ECO:0007669"/>
    <property type="project" value="UniProtKB-SubCell"/>
</dbReference>
<dbReference type="Proteomes" id="UP000435357">
    <property type="component" value="Unassembled WGS sequence"/>
</dbReference>
<evidence type="ECO:0000313" key="7">
    <source>
        <dbReference type="Proteomes" id="UP000435357"/>
    </source>
</evidence>
<dbReference type="Pfam" id="PF17210">
    <property type="entry name" value="SdrD_B"/>
    <property type="match status" value="1"/>
</dbReference>
<comment type="subcellular location">
    <subcellularLocation>
        <location evidence="1">Secreted</location>
    </subcellularLocation>
</comment>
<dbReference type="InterPro" id="IPR035986">
    <property type="entry name" value="PKD_dom_sf"/>
</dbReference>
<dbReference type="Pfam" id="PF18911">
    <property type="entry name" value="PKD_4"/>
    <property type="match status" value="2"/>
</dbReference>
<dbReference type="Pfam" id="PF18962">
    <property type="entry name" value="Por_Secre_tail"/>
    <property type="match status" value="1"/>
</dbReference>
<dbReference type="CDD" id="cd00146">
    <property type="entry name" value="PKD"/>
    <property type="match status" value="2"/>
</dbReference>
<dbReference type="SUPFAM" id="SSF49299">
    <property type="entry name" value="PKD domain"/>
    <property type="match status" value="2"/>
</dbReference>
<dbReference type="NCBIfam" id="TIGR04183">
    <property type="entry name" value="Por_Secre_tail"/>
    <property type="match status" value="1"/>
</dbReference>
<feature type="domain" description="PKD" evidence="5">
    <location>
        <begin position="436"/>
        <end position="475"/>
    </location>
</feature>
<accession>A0A6N6M4P3</accession>
<protein>
    <submittedName>
        <fullName evidence="6">PKD domain-containing protein</fullName>
    </submittedName>
</protein>